<dbReference type="HOGENOM" id="CLU_2142154_0_0_9"/>
<evidence type="ECO:0000256" key="1">
    <source>
        <dbReference type="SAM" id="Phobius"/>
    </source>
</evidence>
<feature type="transmembrane region" description="Helical" evidence="1">
    <location>
        <begin position="65"/>
        <end position="85"/>
    </location>
</feature>
<evidence type="ECO:0000313" key="3">
    <source>
        <dbReference type="Proteomes" id="UP000001477"/>
    </source>
</evidence>
<dbReference type="AlphaFoldDB" id="C4ZGP4"/>
<dbReference type="EMBL" id="CP001107">
    <property type="protein sequence ID" value="ACR74841.1"/>
    <property type="molecule type" value="Genomic_DNA"/>
</dbReference>
<dbReference type="PaxDb" id="515619-EUBREC_1079"/>
<name>C4ZGP4_AGARV</name>
<dbReference type="Proteomes" id="UP000001477">
    <property type="component" value="Chromosome"/>
</dbReference>
<accession>C4ZGP4</accession>
<organism evidence="2 3">
    <name type="scientific">Agathobacter rectalis (strain ATCC 33656 / DSM 3377 / JCM 17463 / KCTC 5835 / VPI 0990)</name>
    <name type="common">Eubacterium rectale</name>
    <dbReference type="NCBI Taxonomy" id="515619"/>
    <lineage>
        <taxon>Bacteria</taxon>
        <taxon>Bacillati</taxon>
        <taxon>Bacillota</taxon>
        <taxon>Clostridia</taxon>
        <taxon>Lachnospirales</taxon>
        <taxon>Lachnospiraceae</taxon>
        <taxon>Agathobacter</taxon>
    </lineage>
</organism>
<reference evidence="2 3" key="1">
    <citation type="journal article" date="2009" name="Proc. Natl. Acad. Sci. U.S.A.">
        <title>Characterizing a model human gut microbiota composed of members of its two dominant bacterial phyla.</title>
        <authorList>
            <person name="Mahowald M.A."/>
            <person name="Rey F.E."/>
            <person name="Seedorf H."/>
            <person name="Turnbaugh P.J."/>
            <person name="Fulton R.S."/>
            <person name="Wollam A."/>
            <person name="Shah N."/>
            <person name="Wang C."/>
            <person name="Magrini V."/>
            <person name="Wilson R.K."/>
            <person name="Cantarel B.L."/>
            <person name="Coutinho P.M."/>
            <person name="Henrissat B."/>
            <person name="Crock L.W."/>
            <person name="Russell A."/>
            <person name="Verberkmoes N.C."/>
            <person name="Hettich R.L."/>
            <person name="Gordon J.I."/>
        </authorList>
    </citation>
    <scope>NUCLEOTIDE SEQUENCE [LARGE SCALE GENOMIC DNA]</scope>
    <source>
        <strain evidence="3">ATCC 33656 / DSM 3377 / JCM 17463 / KCTC 5835 / LMG 30912 / VPI 0990</strain>
    </source>
</reference>
<gene>
    <name evidence="2" type="ordered locus">EUBREC_1079</name>
</gene>
<keyword evidence="1" id="KW-0472">Membrane</keyword>
<proteinExistence type="predicted"/>
<evidence type="ECO:0000313" key="2">
    <source>
        <dbReference type="EMBL" id="ACR74841.1"/>
    </source>
</evidence>
<feature type="transmembrane region" description="Helical" evidence="1">
    <location>
        <begin position="40"/>
        <end position="58"/>
    </location>
</feature>
<keyword evidence="1" id="KW-0812">Transmembrane</keyword>
<sequence length="118" mass="13375">MIRGFEMKKKCDRLLGILCYALGILAALYVGGYLMLIKPIHVIIIAFGNDMLTLPLLLKSIIKIAFSTTFAGLVWCIGYIGYNFFKGNEDPDWAAIEARFRNKHSDTTNEDLLKEREV</sequence>
<protein>
    <submittedName>
        <fullName evidence="2">Uncharacterized protein</fullName>
    </submittedName>
</protein>
<dbReference type="KEGG" id="ere:EUBREC_1079"/>
<keyword evidence="1" id="KW-1133">Transmembrane helix</keyword>
<dbReference type="STRING" id="515619.EUBREC_1079"/>
<feature type="transmembrane region" description="Helical" evidence="1">
    <location>
        <begin position="12"/>
        <end position="34"/>
    </location>
</feature>